<dbReference type="AlphaFoldDB" id="A0AAW2YP89"/>
<protein>
    <submittedName>
        <fullName evidence="2">Uncharacterized protein</fullName>
    </submittedName>
</protein>
<gene>
    <name evidence="2" type="ORF">AKO1_008325</name>
</gene>
<comment type="caution">
    <text evidence="2">The sequence shown here is derived from an EMBL/GenBank/DDBJ whole genome shotgun (WGS) entry which is preliminary data.</text>
</comment>
<accession>A0AAW2YP89</accession>
<name>A0AAW2YP89_9EUKA</name>
<evidence type="ECO:0000313" key="2">
    <source>
        <dbReference type="EMBL" id="KAL0478723.1"/>
    </source>
</evidence>
<feature type="transmembrane region" description="Helical" evidence="1">
    <location>
        <begin position="174"/>
        <end position="199"/>
    </location>
</feature>
<dbReference type="EMBL" id="JAOPGA020000460">
    <property type="protein sequence ID" value="KAL0478723.1"/>
    <property type="molecule type" value="Genomic_DNA"/>
</dbReference>
<keyword evidence="1" id="KW-0812">Transmembrane</keyword>
<keyword evidence="1" id="KW-0472">Membrane</keyword>
<reference evidence="2 3" key="1">
    <citation type="submission" date="2024-03" db="EMBL/GenBank/DDBJ databases">
        <title>The Acrasis kona genome and developmental transcriptomes reveal deep origins of eukaryotic multicellular pathways.</title>
        <authorList>
            <person name="Sheikh S."/>
            <person name="Fu C.-J."/>
            <person name="Brown M.W."/>
            <person name="Baldauf S.L."/>
        </authorList>
    </citation>
    <scope>NUCLEOTIDE SEQUENCE [LARGE SCALE GENOMIC DNA]</scope>
    <source>
        <strain evidence="2 3">ATCC MYA-3509</strain>
    </source>
</reference>
<proteinExistence type="predicted"/>
<evidence type="ECO:0000256" key="1">
    <source>
        <dbReference type="SAM" id="Phobius"/>
    </source>
</evidence>
<keyword evidence="1" id="KW-1133">Transmembrane helix</keyword>
<keyword evidence="3" id="KW-1185">Reference proteome</keyword>
<dbReference type="Proteomes" id="UP001431209">
    <property type="component" value="Unassembled WGS sequence"/>
</dbReference>
<evidence type="ECO:0000313" key="3">
    <source>
        <dbReference type="Proteomes" id="UP001431209"/>
    </source>
</evidence>
<organism evidence="2 3">
    <name type="scientific">Acrasis kona</name>
    <dbReference type="NCBI Taxonomy" id="1008807"/>
    <lineage>
        <taxon>Eukaryota</taxon>
        <taxon>Discoba</taxon>
        <taxon>Heterolobosea</taxon>
        <taxon>Tetramitia</taxon>
        <taxon>Eutetramitia</taxon>
        <taxon>Acrasidae</taxon>
        <taxon>Acrasis</taxon>
    </lineage>
</organism>
<sequence>MKFSLLEDSSYGSLEFWASYSSTQFLLVAVNYEQSTGFRYLELSYQLSKQSGANRARCLFTYNVPYVFELTMQTGTYSVKGALIDEYDNVVCMASLPLSNSANYVKINSDLFNLVASMSNLTFNSSISSGSRSMKQTLSNITVSAAVTSLGIFYRNSTVEAVVQTMESNVNYIIFVVIISVLFGLVALTSIALGVFVYVRFKKLRTVKVVNLSTEKPK</sequence>